<comment type="caution">
    <text evidence="1">The sequence shown here is derived from an EMBL/GenBank/DDBJ whole genome shotgun (WGS) entry which is preliminary data.</text>
</comment>
<protein>
    <submittedName>
        <fullName evidence="1">Uncharacterized protein</fullName>
    </submittedName>
</protein>
<evidence type="ECO:0000313" key="1">
    <source>
        <dbReference type="EMBL" id="KAJ8127519.1"/>
    </source>
</evidence>
<sequence>MESRTINNCAFHLLESLDRLKESNPKLKLLDVGGGPGSITIGFAQRLPDGHITTVDLDPQALAKAKINAYEAGVSNIEFHTADVHELPFADDTFDITHCHQVLTHVRNPADALREMLRVTKPHGVVAAREGDHETECFWPRVPGLVYFHDFVSKMMKASGGTPNAGRQLLSWAIQAGVDRRKITHKYGTSYYSATDEKRVWADGMIEAIHTSQWRVAGIQAGLVTEKELDEMVDGWNEWAQDDTASLGTLQGEIIIKK</sequence>
<reference evidence="1" key="1">
    <citation type="submission" date="2022-12" db="EMBL/GenBank/DDBJ databases">
        <title>Genome Sequence of Lasiodiplodia mahajangana.</title>
        <authorList>
            <person name="Buettner E."/>
        </authorList>
    </citation>
    <scope>NUCLEOTIDE SEQUENCE</scope>
    <source>
        <strain evidence="1">VT137</strain>
    </source>
</reference>
<dbReference type="Proteomes" id="UP001153332">
    <property type="component" value="Unassembled WGS sequence"/>
</dbReference>
<gene>
    <name evidence="1" type="ORF">O1611_g6116</name>
</gene>
<name>A0ACC2JJ51_9PEZI</name>
<dbReference type="EMBL" id="JAPUUL010001397">
    <property type="protein sequence ID" value="KAJ8127519.1"/>
    <property type="molecule type" value="Genomic_DNA"/>
</dbReference>
<keyword evidence="2" id="KW-1185">Reference proteome</keyword>
<proteinExistence type="predicted"/>
<organism evidence="1 2">
    <name type="scientific">Lasiodiplodia mahajangana</name>
    <dbReference type="NCBI Taxonomy" id="1108764"/>
    <lineage>
        <taxon>Eukaryota</taxon>
        <taxon>Fungi</taxon>
        <taxon>Dikarya</taxon>
        <taxon>Ascomycota</taxon>
        <taxon>Pezizomycotina</taxon>
        <taxon>Dothideomycetes</taxon>
        <taxon>Dothideomycetes incertae sedis</taxon>
        <taxon>Botryosphaeriales</taxon>
        <taxon>Botryosphaeriaceae</taxon>
        <taxon>Lasiodiplodia</taxon>
    </lineage>
</organism>
<evidence type="ECO:0000313" key="2">
    <source>
        <dbReference type="Proteomes" id="UP001153332"/>
    </source>
</evidence>
<accession>A0ACC2JJ51</accession>